<gene>
    <name evidence="9" type="ORF">ACFQ1M_16005</name>
</gene>
<keyword evidence="2" id="KW-0964">Secreted</keyword>
<feature type="domain" description="Insecticide toxin TcdB middle/N-terminal" evidence="7">
    <location>
        <begin position="852"/>
        <end position="962"/>
    </location>
</feature>
<dbReference type="InterPro" id="IPR050708">
    <property type="entry name" value="T6SS_VgrG/RHS"/>
</dbReference>
<evidence type="ECO:0000259" key="7">
    <source>
        <dbReference type="Pfam" id="PF12256"/>
    </source>
</evidence>
<dbReference type="Pfam" id="PF12256">
    <property type="entry name" value="TcdB_toxin_midN"/>
    <property type="match status" value="1"/>
</dbReference>
<name>A0ABW3D3M6_9FLAO</name>
<dbReference type="EMBL" id="JBHTJH010000017">
    <property type="protein sequence ID" value="MFD0863719.1"/>
    <property type="molecule type" value="Genomic_DNA"/>
</dbReference>
<evidence type="ECO:0000256" key="6">
    <source>
        <dbReference type="SAM" id="SignalP"/>
    </source>
</evidence>
<dbReference type="InterPro" id="IPR003284">
    <property type="entry name" value="Sal_SpvB"/>
</dbReference>
<dbReference type="InterPro" id="IPR013517">
    <property type="entry name" value="FG-GAP"/>
</dbReference>
<sequence length="2158" mass="243811">MKNKITTIIALFLAISIYGQQAKGLPQQDAGEDELNFRKVNILDKEEGTLVLEGETNTASSNSDSKFSRDADSGIGETMGVLSVSLTGAATYDVPVAVPPGINGVAPELSIHYNSQSGNGIAGYGWNIAGLSTITRIPSTKYHDNQADPVDFDTMDRFALDGQRLILKSGTYGGDGAEYQTENYSNLKIVSYGISSYGEDYGPAYFVVHYPDGSVAHYGSNDDSKSLTTYAITYWENPHKIRISYEYMIRYNSLYVKSVKYGSRGTEAPINAIYFTYDSPKDGFYKQNANGYVAGISLIREDFLRAIAVHSAEERFRFYELNYDKTHLKYVRLRNIIESSGRGGLKHSPIFFDYNDSQHGIEYSEVTTDLGLQNIEQRNAETVSLDLTGNGKMDFIVYPKERDKFWIFKDIQNGAYNYPSEITMDFETVFPATILNHHNKILIGQGLGIVQNGPDNTVNIKAYANGTTNPIYYQYTKTWNAPTYRYYSSPTSYVDRQKPFNYLSGDFNGDGLTDVVALGKPYTNRTCYYHGECDDADPCDNDTFVEPIECFNRLRNQNMESANRQENISEDYREQNETTVDEVIDIATSRTSDCYYTCYSTNVNFKGAYLIDLNRNLTNNYVRNIGFLQEHIGENDQVLTGDFDGDGKTDILHLTEMKKAYVYSLSSNNQMKLIWAEELDSSFDIFRPILLGDYNGDGKTDFIYPRRNNSREFMHHFSTGIGFTSFAFDKAFEYRTDFWNATNGTLSSFRLIPLDANGDGKTDILEYNTTTYNSSSNGEQVVNVYDNIGNRGEQSIHNVAFAHRGRATKIGKLKHYPIPIFLNSDKQNKNLDFATISNQWVTSFSFNMDHREDVLIRSITNNGVTQTIDYRNIDPDSLNEDYAAVYSSAYEETYPNIDLRIAPGTKVVATLKRIAGNTPTLKQHFAYHGGVFNLEGRGFLGFKSIAQSNWHTGNSDRIFVTSKYDPHLRGAMTATYAQSYDFNFNIPTSNYISKTTYEVSHSIAENKVFKSWVNSSLTQNALQGVNYHTTYEYDAYNNPTRVSTDYFGHGSRVSETTYLNSLGTEYYIGRPERQTETMTIGGDSFSSEQQFIYAGYDLVERKFRGNGTPFDTERYEYDSFGNIIKRTLIPDGESPRITSFAYDLSGRFLTKTIDVEGLNTTFEYNTNEGTLLKATNPYGQQTEYTYDHWERVIAVTDYLGNAISTTYEESSDHSYTVSRAADDGSEEIRIYDRLKRLSESRNKNVLGQWLNVKYIYDKFDRVSQVSEPYMGGAPTQWNSVAYDFYGRPKRQTLYTGRVFDISYDGLTTTVNDGTKTVSRTADAMGNTTKVEDPGGIINYNYYGNGNLKSTNYNDVVISIEQDGWGRRTKMIDPSAGIYEYEYNGYGELTKAITPNGTTQYDYSSIGRLIQEKITGEHTDMTIQYAYHPVNKNISNILMTSRDGNNSSYDYTYDGQHRLISSSETNPYAEFKKEFTYDNFDRIGTEHYHAKLLSNGKTTDKKVVYGYQNGSLKQLMDHGTGDIIWNLKDINARGQITDVDYGSTNSLNTYDAFGYLTEQKVKVKETDEELMTLGYEFDAQRGLLKTRSNSLFSWSETFEYDNLDRLISFNDNDSPKSHDYDEMGRIISNSIVGDYNYAGSSFQIDKISLNTLGDLHYQNNSVHQVSYNAFKKPFEIQQVGKERIGFQYNAFMGRSHMFYGGIEEDISQRTKRKHYSHDGSMEISYDASEDRTTFVTYIGGDAYSAPAIWRSEQAETSAEDYYYLHRDHMNSILMITNTDGGVEEKRHFDAWGNIIKLADGDGNALSSFEILDRGYTGHEHLQGVGLIHMNGRLYDPNLRRFLSPDNYIQDPTNTQNFNRYGYVLNNPLKYWDPSGEMTEENPGLSDSQQIGLGSAIASLFSSINFRSIGHVINKTFNAVKNAIGNGIRAIGRGFRRFFGIGRKKRDTIISVANSQSVSMDPLARSNPNVPESLSGSGDTTTSFDVVLEQSIGFSKGVANSLVDLFGFGWEEGAQSWARLISGNDELTLLPRFEVENGQQAGYWAGVIAFALAEPSPAGEINAVRRGVKAGRALWRLTKTGASRIKYHKTFGTLYKSKSDNLWWAVDRAGHGGSKFKVFKETNKGLEWYKDADEFGDFIINKHKGPTGTFIPWGQLKTVK</sequence>
<dbReference type="RefSeq" id="WP_386410009.1">
    <property type="nucleotide sequence ID" value="NZ_JBHTJH010000017.1"/>
</dbReference>
<dbReference type="PANTHER" id="PTHR32305:SF15">
    <property type="entry name" value="PROTEIN RHSA-RELATED"/>
    <property type="match status" value="1"/>
</dbReference>
<dbReference type="PANTHER" id="PTHR32305">
    <property type="match status" value="1"/>
</dbReference>
<feature type="domain" description="Teneurin-like YD-shell" evidence="8">
    <location>
        <begin position="1377"/>
        <end position="1628"/>
    </location>
</feature>
<evidence type="ECO:0000256" key="2">
    <source>
        <dbReference type="ARBA" id="ARBA00022525"/>
    </source>
</evidence>
<keyword evidence="5" id="KW-0843">Virulence</keyword>
<protein>
    <submittedName>
        <fullName evidence="9">RHS repeat-associated core domain-containing protein</fullName>
    </submittedName>
</protein>
<dbReference type="NCBIfam" id="TIGR03696">
    <property type="entry name" value="Rhs_assc_core"/>
    <property type="match status" value="1"/>
</dbReference>
<dbReference type="SUPFAM" id="SSF69318">
    <property type="entry name" value="Integrin alpha N-terminal domain"/>
    <property type="match status" value="2"/>
</dbReference>
<evidence type="ECO:0000256" key="3">
    <source>
        <dbReference type="ARBA" id="ARBA00022729"/>
    </source>
</evidence>
<dbReference type="InterPro" id="IPR022045">
    <property type="entry name" value="TcdB_toxin_mid/N"/>
</dbReference>
<organism evidence="9 10">
    <name type="scientific">Sungkyunkwania multivorans</name>
    <dbReference type="NCBI Taxonomy" id="1173618"/>
    <lineage>
        <taxon>Bacteria</taxon>
        <taxon>Pseudomonadati</taxon>
        <taxon>Bacteroidota</taxon>
        <taxon>Flavobacteriia</taxon>
        <taxon>Flavobacteriales</taxon>
        <taxon>Flavobacteriaceae</taxon>
        <taxon>Sungkyunkwania</taxon>
    </lineage>
</organism>
<evidence type="ECO:0000259" key="8">
    <source>
        <dbReference type="Pfam" id="PF25023"/>
    </source>
</evidence>
<dbReference type="Proteomes" id="UP001596978">
    <property type="component" value="Unassembled WGS sequence"/>
</dbReference>
<evidence type="ECO:0000313" key="10">
    <source>
        <dbReference type="Proteomes" id="UP001596978"/>
    </source>
</evidence>
<dbReference type="InterPro" id="IPR006530">
    <property type="entry name" value="YD"/>
</dbReference>
<dbReference type="Gene3D" id="2.180.10.10">
    <property type="entry name" value="RHS repeat-associated core"/>
    <property type="match status" value="2"/>
</dbReference>
<evidence type="ECO:0000256" key="4">
    <source>
        <dbReference type="ARBA" id="ARBA00022737"/>
    </source>
</evidence>
<dbReference type="Pfam" id="PF25023">
    <property type="entry name" value="TEN_YD-shell"/>
    <property type="match status" value="2"/>
</dbReference>
<reference evidence="10" key="1">
    <citation type="journal article" date="2019" name="Int. J. Syst. Evol. Microbiol.">
        <title>The Global Catalogue of Microorganisms (GCM) 10K type strain sequencing project: providing services to taxonomists for standard genome sequencing and annotation.</title>
        <authorList>
            <consortium name="The Broad Institute Genomics Platform"/>
            <consortium name="The Broad Institute Genome Sequencing Center for Infectious Disease"/>
            <person name="Wu L."/>
            <person name="Ma J."/>
        </authorList>
    </citation>
    <scope>NUCLEOTIDE SEQUENCE [LARGE SCALE GENOMIC DNA]</scope>
    <source>
        <strain evidence="10">CCUG 62952</strain>
    </source>
</reference>
<dbReference type="NCBIfam" id="TIGR01643">
    <property type="entry name" value="YD_repeat_2x"/>
    <property type="match status" value="1"/>
</dbReference>
<keyword evidence="10" id="KW-1185">Reference proteome</keyword>
<dbReference type="InterPro" id="IPR028994">
    <property type="entry name" value="Integrin_alpha_N"/>
</dbReference>
<accession>A0ABW3D3M6</accession>
<evidence type="ECO:0000313" key="9">
    <source>
        <dbReference type="EMBL" id="MFD0863719.1"/>
    </source>
</evidence>
<comment type="caution">
    <text evidence="9">The sequence shown here is derived from an EMBL/GenBank/DDBJ whole genome shotgun (WGS) entry which is preliminary data.</text>
</comment>
<evidence type="ECO:0000256" key="1">
    <source>
        <dbReference type="ARBA" id="ARBA00004613"/>
    </source>
</evidence>
<keyword evidence="3 6" id="KW-0732">Signal</keyword>
<dbReference type="InterPro" id="IPR056823">
    <property type="entry name" value="TEN-like_YD-shell"/>
</dbReference>
<dbReference type="Gene3D" id="2.40.128.340">
    <property type="match status" value="1"/>
</dbReference>
<evidence type="ECO:0000256" key="5">
    <source>
        <dbReference type="ARBA" id="ARBA00023026"/>
    </source>
</evidence>
<feature type="chain" id="PRO_5047108375" evidence="6">
    <location>
        <begin position="23"/>
        <end position="2158"/>
    </location>
</feature>
<proteinExistence type="predicted"/>
<dbReference type="InterPro" id="IPR022385">
    <property type="entry name" value="Rhs_assc_core"/>
</dbReference>
<feature type="signal peptide" evidence="6">
    <location>
        <begin position="1"/>
        <end position="22"/>
    </location>
</feature>
<dbReference type="Pfam" id="PF03534">
    <property type="entry name" value="SpvB"/>
    <property type="match status" value="1"/>
</dbReference>
<keyword evidence="4" id="KW-0677">Repeat</keyword>
<dbReference type="Pfam" id="PF13517">
    <property type="entry name" value="FG-GAP_3"/>
    <property type="match status" value="1"/>
</dbReference>
<feature type="domain" description="Teneurin-like YD-shell" evidence="8">
    <location>
        <begin position="1756"/>
        <end position="1866"/>
    </location>
</feature>
<comment type="subcellular location">
    <subcellularLocation>
        <location evidence="1">Secreted</location>
    </subcellularLocation>
</comment>